<dbReference type="Proteomes" id="UP001157502">
    <property type="component" value="Chromosome 16"/>
</dbReference>
<organism evidence="1 2">
    <name type="scientific">Dallia pectoralis</name>
    <name type="common">Alaska blackfish</name>
    <dbReference type="NCBI Taxonomy" id="75939"/>
    <lineage>
        <taxon>Eukaryota</taxon>
        <taxon>Metazoa</taxon>
        <taxon>Chordata</taxon>
        <taxon>Craniata</taxon>
        <taxon>Vertebrata</taxon>
        <taxon>Euteleostomi</taxon>
        <taxon>Actinopterygii</taxon>
        <taxon>Neopterygii</taxon>
        <taxon>Teleostei</taxon>
        <taxon>Protacanthopterygii</taxon>
        <taxon>Esociformes</taxon>
        <taxon>Umbridae</taxon>
        <taxon>Dallia</taxon>
    </lineage>
</organism>
<evidence type="ECO:0000313" key="2">
    <source>
        <dbReference type="Proteomes" id="UP001157502"/>
    </source>
</evidence>
<sequence>MNWQRQENEFIHTVKEELDSYLQRGNQKSVLLFPPLPSRLRYLIHTTTESHPSLATFSVGESWCRRVVVCYSHLRLDPGDDCDIDSNTSLYKDPSRRGRVRQSSRMSPSPRPNPPARQTRGNPKRPDKAVYVPRAARDKRRYGGDSLQPRVGLDEPLQIFSCTSSGCTSADSESSSRCAKPCISVKETPTECQSKTLSISNTNQDSAPTGTSPIGREADFTPCSEEEPWPPPWDQTMSYFQNMTLEDQTGVGQQQDEPPTEGVGSSNVAPQHQASHTGTDGDSAYSHQHQVSHTGTDGGSYSHQHQASHTGTDGGSYSHQQQASHTGTDGDSAYSHQHQASHTGTDGGSYSHQQQASHTGTDGGSYSHQHQASHTGTDGGSYSHQHQASHTGTDGGSYSHQQQASHTGTDGGSYSHQHQASHTGTDEDSAYFHQQITAQLSDQAIVEQVHNDYSSFTNTRIDHDQFAHVIEIYNFPAMFKTDDLLDAFSDYSAGGLKIKWVDDTHALGVFSSQSAATHALSIGHPLLKTRTLSNGSHKAKGKAVVHAEFIQPVKERPRTDAVVARRMVTRALGRQRGGARPERF</sequence>
<proteinExistence type="predicted"/>
<protein>
    <submittedName>
        <fullName evidence="1">Uncharacterized protein</fullName>
    </submittedName>
</protein>
<accession>A0ACC2G8H7</accession>
<name>A0ACC2G8H7_DALPE</name>
<evidence type="ECO:0000313" key="1">
    <source>
        <dbReference type="EMBL" id="KAJ7999826.1"/>
    </source>
</evidence>
<dbReference type="EMBL" id="CM055743">
    <property type="protein sequence ID" value="KAJ7999826.1"/>
    <property type="molecule type" value="Genomic_DNA"/>
</dbReference>
<keyword evidence="2" id="KW-1185">Reference proteome</keyword>
<comment type="caution">
    <text evidence="1">The sequence shown here is derived from an EMBL/GenBank/DDBJ whole genome shotgun (WGS) entry which is preliminary data.</text>
</comment>
<gene>
    <name evidence="1" type="ORF">DPEC_G00198440</name>
</gene>
<reference evidence="1" key="1">
    <citation type="submission" date="2021-05" db="EMBL/GenBank/DDBJ databases">
        <authorList>
            <person name="Pan Q."/>
            <person name="Jouanno E."/>
            <person name="Zahm M."/>
            <person name="Klopp C."/>
            <person name="Cabau C."/>
            <person name="Louis A."/>
            <person name="Berthelot C."/>
            <person name="Parey E."/>
            <person name="Roest Crollius H."/>
            <person name="Montfort J."/>
            <person name="Robinson-Rechavi M."/>
            <person name="Bouchez O."/>
            <person name="Lampietro C."/>
            <person name="Lopez Roques C."/>
            <person name="Donnadieu C."/>
            <person name="Postlethwait J."/>
            <person name="Bobe J."/>
            <person name="Dillon D."/>
            <person name="Chandos A."/>
            <person name="von Hippel F."/>
            <person name="Guiguen Y."/>
        </authorList>
    </citation>
    <scope>NUCLEOTIDE SEQUENCE</scope>
    <source>
        <strain evidence="1">YG-Jan2019</strain>
    </source>
</reference>